<reference evidence="3" key="1">
    <citation type="journal article" date="2015" name="Proc. Natl. Acad. Sci. U.S.A.">
        <title>Genome sequencing of adzuki bean (Vigna angularis) provides insight into high starch and low fat accumulation and domestication.</title>
        <authorList>
            <person name="Yang K."/>
            <person name="Tian Z."/>
            <person name="Chen C."/>
            <person name="Luo L."/>
            <person name="Zhao B."/>
            <person name="Wang Z."/>
            <person name="Yu L."/>
            <person name="Li Y."/>
            <person name="Sun Y."/>
            <person name="Li W."/>
            <person name="Chen Y."/>
            <person name="Li Y."/>
            <person name="Zhang Y."/>
            <person name="Ai D."/>
            <person name="Zhao J."/>
            <person name="Shang C."/>
            <person name="Ma Y."/>
            <person name="Wu B."/>
            <person name="Wang M."/>
            <person name="Gao L."/>
            <person name="Sun D."/>
            <person name="Zhang P."/>
            <person name="Guo F."/>
            <person name="Wang W."/>
            <person name="Li Y."/>
            <person name="Wang J."/>
            <person name="Varshney R.K."/>
            <person name="Wang J."/>
            <person name="Ling H.Q."/>
            <person name="Wan P."/>
        </authorList>
    </citation>
    <scope>NUCLEOTIDE SEQUENCE</scope>
    <source>
        <strain evidence="3">cv. Jingnong 6</strain>
    </source>
</reference>
<name>A0A0L9V4Z6_PHAAN</name>
<gene>
    <name evidence="2" type="ORF">LR48_Vigan08g084000</name>
</gene>
<protein>
    <submittedName>
        <fullName evidence="2">Uncharacterized protein</fullName>
    </submittedName>
</protein>
<dbReference type="AlphaFoldDB" id="A0A0L9V4Z6"/>
<organism evidence="2 3">
    <name type="scientific">Phaseolus angularis</name>
    <name type="common">Azuki bean</name>
    <name type="synonym">Vigna angularis</name>
    <dbReference type="NCBI Taxonomy" id="3914"/>
    <lineage>
        <taxon>Eukaryota</taxon>
        <taxon>Viridiplantae</taxon>
        <taxon>Streptophyta</taxon>
        <taxon>Embryophyta</taxon>
        <taxon>Tracheophyta</taxon>
        <taxon>Spermatophyta</taxon>
        <taxon>Magnoliopsida</taxon>
        <taxon>eudicotyledons</taxon>
        <taxon>Gunneridae</taxon>
        <taxon>Pentapetalae</taxon>
        <taxon>rosids</taxon>
        <taxon>fabids</taxon>
        <taxon>Fabales</taxon>
        <taxon>Fabaceae</taxon>
        <taxon>Papilionoideae</taxon>
        <taxon>50 kb inversion clade</taxon>
        <taxon>NPAAA clade</taxon>
        <taxon>indigoferoid/millettioid clade</taxon>
        <taxon>Phaseoleae</taxon>
        <taxon>Vigna</taxon>
    </lineage>
</organism>
<feature type="compositionally biased region" description="Low complexity" evidence="1">
    <location>
        <begin position="73"/>
        <end position="88"/>
    </location>
</feature>
<evidence type="ECO:0000256" key="1">
    <source>
        <dbReference type="SAM" id="MobiDB-lite"/>
    </source>
</evidence>
<evidence type="ECO:0000313" key="2">
    <source>
        <dbReference type="EMBL" id="KOM50013.1"/>
    </source>
</evidence>
<dbReference type="EMBL" id="CM003378">
    <property type="protein sequence ID" value="KOM50013.1"/>
    <property type="molecule type" value="Genomic_DNA"/>
</dbReference>
<dbReference type="Proteomes" id="UP000053144">
    <property type="component" value="Chromosome 8"/>
</dbReference>
<evidence type="ECO:0000313" key="3">
    <source>
        <dbReference type="Proteomes" id="UP000053144"/>
    </source>
</evidence>
<accession>A0A0L9V4Z6</accession>
<sequence length="126" mass="13936">MQTFKSLTIASLGDCRFEGWRDPPWLALASPRQRYNHRLLLGASGTIPSGNRGLIVRESALSSAAATSFFESSASSSSSIQRGSSWPSCGASASTGQTDLRELRYSSEFGLWPWRRGNGRWLQRHR</sequence>
<feature type="region of interest" description="Disordered" evidence="1">
    <location>
        <begin position="73"/>
        <end position="96"/>
    </location>
</feature>
<proteinExistence type="predicted"/>
<dbReference type="Gramene" id="KOM50013">
    <property type="protein sequence ID" value="KOM50013"/>
    <property type="gene ID" value="LR48_Vigan08g084000"/>
</dbReference>